<proteinExistence type="predicted"/>
<name>A0AAW2ZN84_9EUKA</name>
<reference evidence="1 2" key="1">
    <citation type="submission" date="2024-03" db="EMBL/GenBank/DDBJ databases">
        <title>The Acrasis kona genome and developmental transcriptomes reveal deep origins of eukaryotic multicellular pathways.</title>
        <authorList>
            <person name="Sheikh S."/>
            <person name="Fu C.-J."/>
            <person name="Brown M.W."/>
            <person name="Baldauf S.L."/>
        </authorList>
    </citation>
    <scope>NUCLEOTIDE SEQUENCE [LARGE SCALE GENOMIC DNA]</scope>
    <source>
        <strain evidence="1 2">ATCC MYA-3509</strain>
    </source>
</reference>
<evidence type="ECO:0000313" key="2">
    <source>
        <dbReference type="Proteomes" id="UP001431209"/>
    </source>
</evidence>
<accession>A0AAW2ZN84</accession>
<dbReference type="EMBL" id="JAOPGA020001652">
    <property type="protein sequence ID" value="KAL0490215.1"/>
    <property type="molecule type" value="Genomic_DNA"/>
</dbReference>
<evidence type="ECO:0000313" key="1">
    <source>
        <dbReference type="EMBL" id="KAL0490215.1"/>
    </source>
</evidence>
<dbReference type="AlphaFoldDB" id="A0AAW2ZN84"/>
<sequence length="203" mass="22650">MIGLMQRMPLGHMNESNMDDVMESLSQFHVQTPIIPSINNFGGLSKDTSKSLQDAKLAFEQYFQAHCNMRQSVFKRLQSRPASCSPTGLIGEKQDQQDNFEEASLFIGKSRQRSPLSAFPVMQTTIDATCSYNSHTFLRESPSVQQESVIIESVVMKRGSVSNTLKKGKIQKAKKSIAVRRVKGLTPIMTVSPTLEHQNATQL</sequence>
<comment type="caution">
    <text evidence="1">The sequence shown here is derived from an EMBL/GenBank/DDBJ whole genome shotgun (WGS) entry which is preliminary data.</text>
</comment>
<organism evidence="1 2">
    <name type="scientific">Acrasis kona</name>
    <dbReference type="NCBI Taxonomy" id="1008807"/>
    <lineage>
        <taxon>Eukaryota</taxon>
        <taxon>Discoba</taxon>
        <taxon>Heterolobosea</taxon>
        <taxon>Tetramitia</taxon>
        <taxon>Eutetramitia</taxon>
        <taxon>Acrasidae</taxon>
        <taxon>Acrasis</taxon>
    </lineage>
</organism>
<protein>
    <submittedName>
        <fullName evidence="1">Uncharacterized protein</fullName>
    </submittedName>
</protein>
<gene>
    <name evidence="1" type="ORF">AKO1_006540</name>
</gene>
<keyword evidence="2" id="KW-1185">Reference proteome</keyword>
<dbReference type="Proteomes" id="UP001431209">
    <property type="component" value="Unassembled WGS sequence"/>
</dbReference>